<keyword evidence="3" id="KW-1185">Reference proteome</keyword>
<dbReference type="Proteomes" id="UP000028926">
    <property type="component" value="Chromosome"/>
</dbReference>
<evidence type="ECO:0000256" key="1">
    <source>
        <dbReference type="SAM" id="MobiDB-lite"/>
    </source>
</evidence>
<feature type="region of interest" description="Disordered" evidence="1">
    <location>
        <begin position="35"/>
        <end position="79"/>
    </location>
</feature>
<protein>
    <submittedName>
        <fullName evidence="2">Uncharacterized protein</fullName>
    </submittedName>
</protein>
<feature type="compositionally biased region" description="Basic and acidic residues" evidence="1">
    <location>
        <begin position="59"/>
        <end position="79"/>
    </location>
</feature>
<dbReference type="AlphaFoldDB" id="A0A077AZM4"/>
<dbReference type="EMBL" id="CP008941">
    <property type="protein sequence ID" value="AIK96175.1"/>
    <property type="molecule type" value="Genomic_DNA"/>
</dbReference>
<accession>A0A077AZM4</accession>
<evidence type="ECO:0000313" key="3">
    <source>
        <dbReference type="Proteomes" id="UP000028926"/>
    </source>
</evidence>
<proteinExistence type="predicted"/>
<organism evidence="2 3">
    <name type="scientific">Candidatus Odyssella acanthamoebae</name>
    <dbReference type="NCBI Taxonomy" id="91604"/>
    <lineage>
        <taxon>Bacteria</taxon>
        <taxon>Pseudomonadati</taxon>
        <taxon>Pseudomonadota</taxon>
        <taxon>Alphaproteobacteria</taxon>
        <taxon>Holosporales</taxon>
        <taxon>Candidatus Paracaedibacteraceae</taxon>
        <taxon>Candidatus Odyssella</taxon>
    </lineage>
</organism>
<dbReference type="HOGENOM" id="CLU_1352584_0_0_5"/>
<sequence>MISNIQKFSLMGATLLLITGSIEALAMEYQYPSAPPYTSRPSCSKDLSYPNTVSLKNKTSRDTRPSDKNKRMKSENTENTVFKEKPEGIYTVSGDQFKLNSEEFRDEIELLLKKPEVKYVIIDTRDDYNRYGDEIIQDNIRLVKPLYQKTLGDSSLTEKQIYKLVWLPEKKVMDDLMNQMSFWPEEWLFSMKTYYNNSNLPS</sequence>
<dbReference type="STRING" id="91604.ID47_04580"/>
<dbReference type="RefSeq" id="WP_038464271.1">
    <property type="nucleotide sequence ID" value="NZ_CP008941.1"/>
</dbReference>
<name>A0A077AZM4_9PROT</name>
<gene>
    <name evidence="2" type="ORF">ID47_04580</name>
</gene>
<evidence type="ECO:0000313" key="2">
    <source>
        <dbReference type="EMBL" id="AIK96175.1"/>
    </source>
</evidence>
<reference evidence="2 3" key="1">
    <citation type="submission" date="2014-07" db="EMBL/GenBank/DDBJ databases">
        <title>Comparative genomic insights into amoeba endosymbionts belonging to the families of Holosporaceae and Candidatus Midichloriaceae within Rickettsiales.</title>
        <authorList>
            <person name="Wang Z."/>
            <person name="Wu M."/>
        </authorList>
    </citation>
    <scope>NUCLEOTIDE SEQUENCE [LARGE SCALE GENOMIC DNA]</scope>
    <source>
        <strain evidence="2">PRA3</strain>
    </source>
</reference>
<dbReference type="KEGG" id="paca:ID47_04580"/>